<evidence type="ECO:0000313" key="2">
    <source>
        <dbReference type="Proteomes" id="UP000002497"/>
    </source>
</evidence>
<reference evidence="2" key="2">
    <citation type="submission" date="2010-03" db="EMBL/GenBank/DDBJ databases">
        <title>The genome sequence of Coccidioides posadasii strain Silveira.</title>
        <authorList>
            <consortium name="The Broad Institute Genome Sequencing Center for Infectious Disease"/>
            <person name="Neafsey D."/>
            <person name="Orbach M."/>
            <person name="Henn M.R."/>
            <person name="Cole G.T."/>
            <person name="Galgiani J."/>
            <person name="Gardner M.J."/>
            <person name="Kirkland T.N."/>
            <person name="Taylor J.W."/>
            <person name="Young S.K."/>
            <person name="Zeng Q."/>
            <person name="Koehrsen M."/>
            <person name="Alvarado L."/>
            <person name="Berlin A."/>
            <person name="Borenstein D."/>
            <person name="Chapman S.B."/>
            <person name="Chen Z."/>
            <person name="Engels R."/>
            <person name="Freedman E."/>
            <person name="Gellesch M."/>
            <person name="Goldberg J."/>
            <person name="Griggs A."/>
            <person name="Gujja S."/>
            <person name="Heilman E."/>
            <person name="Heiman D."/>
            <person name="Howarth C."/>
            <person name="Jen D."/>
            <person name="Larson L."/>
            <person name="Mehta T."/>
            <person name="Neiman D."/>
            <person name="Park D."/>
            <person name="Pearson M."/>
            <person name="Richards J."/>
            <person name="Roberts A."/>
            <person name="Saif S."/>
            <person name="Shea T."/>
            <person name="Shenoy N."/>
            <person name="Sisk P."/>
            <person name="Stolte C."/>
            <person name="Sykes S."/>
            <person name="Walk T."/>
            <person name="White J."/>
            <person name="Yandava C."/>
            <person name="Haas B."/>
            <person name="Nusbaum C."/>
            <person name="Birren B."/>
        </authorList>
    </citation>
    <scope>NUCLEOTIDE SEQUENCE [LARGE SCALE GENOMIC DNA]</scope>
    <source>
        <strain evidence="2">RMSCC 757 / Silveira</strain>
    </source>
</reference>
<evidence type="ECO:0000313" key="1">
    <source>
        <dbReference type="EMBL" id="EFW18514.1"/>
    </source>
</evidence>
<dbReference type="HOGENOM" id="CLU_1594378_0_0_1"/>
<name>E9D4T2_COCPS</name>
<dbReference type="VEuPathDB" id="FungiDB:D8B26_005286"/>
<keyword evidence="2" id="KW-1185">Reference proteome</keyword>
<proteinExistence type="predicted"/>
<protein>
    <submittedName>
        <fullName evidence="1">Uncharacterized protein</fullName>
    </submittedName>
</protein>
<dbReference type="EMBL" id="GL636492">
    <property type="protein sequence ID" value="EFW18514.1"/>
    <property type="molecule type" value="Genomic_DNA"/>
</dbReference>
<dbReference type="VEuPathDB" id="FungiDB:CPSG_05200"/>
<organism evidence="2">
    <name type="scientific">Coccidioides posadasii (strain RMSCC 757 / Silveira)</name>
    <name type="common">Valley fever fungus</name>
    <dbReference type="NCBI Taxonomy" id="443226"/>
    <lineage>
        <taxon>Eukaryota</taxon>
        <taxon>Fungi</taxon>
        <taxon>Dikarya</taxon>
        <taxon>Ascomycota</taxon>
        <taxon>Pezizomycotina</taxon>
        <taxon>Eurotiomycetes</taxon>
        <taxon>Eurotiomycetidae</taxon>
        <taxon>Onygenales</taxon>
        <taxon>Onygenaceae</taxon>
        <taxon>Coccidioides</taxon>
    </lineage>
</organism>
<sequence length="167" mass="18880">MEELWKIRGVFHRFWGDETIFGGSEDSRDHEGNRLTRYVRFDIAEDDVVEPADNVLSRAIEAVSHAVKDTSLAAQVAVFSVDFGSQSTDNDNGGSEMTEDVSLLLEGLFADHEVAKSKLKLTFWRSALCTYISPKTLDAVLIMQEVRDISFHYMRSVVWVSRLDSTE</sequence>
<gene>
    <name evidence="1" type="ORF">CPSG_05200</name>
</gene>
<reference evidence="2" key="1">
    <citation type="journal article" date="2010" name="Genome Res.">
        <title>Population genomic sequencing of Coccidioides fungi reveals recent hybridization and transposon control.</title>
        <authorList>
            <person name="Neafsey D.E."/>
            <person name="Barker B.M."/>
            <person name="Sharpton T.J."/>
            <person name="Stajich J.E."/>
            <person name="Park D.J."/>
            <person name="Whiston E."/>
            <person name="Hung C.-Y."/>
            <person name="McMahan C."/>
            <person name="White J."/>
            <person name="Sykes S."/>
            <person name="Heiman D."/>
            <person name="Young S."/>
            <person name="Zeng Q."/>
            <person name="Abouelleil A."/>
            <person name="Aftuck L."/>
            <person name="Bessette D."/>
            <person name="Brown A."/>
            <person name="FitzGerald M."/>
            <person name="Lui A."/>
            <person name="Macdonald J.P."/>
            <person name="Priest M."/>
            <person name="Orbach M.J."/>
            <person name="Galgiani J.N."/>
            <person name="Kirkland T.N."/>
            <person name="Cole G.T."/>
            <person name="Birren B.W."/>
            <person name="Henn M.R."/>
            <person name="Taylor J.W."/>
            <person name="Rounsley S.D."/>
        </authorList>
    </citation>
    <scope>NUCLEOTIDE SEQUENCE [LARGE SCALE GENOMIC DNA]</scope>
    <source>
        <strain evidence="2">RMSCC 757 / Silveira</strain>
    </source>
</reference>
<accession>E9D4T2</accession>
<dbReference type="AlphaFoldDB" id="E9D4T2"/>
<dbReference type="Proteomes" id="UP000002497">
    <property type="component" value="Unassembled WGS sequence"/>
</dbReference>